<dbReference type="InterPro" id="IPR041549">
    <property type="entry name" value="IMPa_helical"/>
</dbReference>
<dbReference type="SMART" id="SM01276">
    <property type="entry name" value="M60-like"/>
    <property type="match status" value="1"/>
</dbReference>
<gene>
    <name evidence="4" type="ORF">D7032_18210</name>
</gene>
<protein>
    <recommendedName>
        <fullName evidence="3">Peptidase M60 domain-containing protein</fullName>
    </recommendedName>
</protein>
<dbReference type="AlphaFoldDB" id="A0A7T8EEN7"/>
<keyword evidence="2" id="KW-0732">Signal</keyword>
<dbReference type="Pfam" id="PF18642">
    <property type="entry name" value="IMPa_helical"/>
    <property type="match status" value="1"/>
</dbReference>
<dbReference type="InterPro" id="IPR040711">
    <property type="entry name" value="IMPa_N_2"/>
</dbReference>
<dbReference type="Pfam" id="PF17963">
    <property type="entry name" value="Big_9"/>
    <property type="match status" value="1"/>
</dbReference>
<name>A0A7T8EEN7_9GAMM</name>
<evidence type="ECO:0000259" key="3">
    <source>
        <dbReference type="PROSITE" id="PS51723"/>
    </source>
</evidence>
<dbReference type="Gene3D" id="1.10.390.30">
    <property type="entry name" value="Peptidase M60, enhancin-like domain 3"/>
    <property type="match status" value="1"/>
</dbReference>
<evidence type="ECO:0000256" key="2">
    <source>
        <dbReference type="SAM" id="SignalP"/>
    </source>
</evidence>
<dbReference type="NCBIfam" id="NF038322">
    <property type="entry name" value="ImpA_fam_HExGH"/>
    <property type="match status" value="1"/>
</dbReference>
<dbReference type="InterPro" id="IPR031161">
    <property type="entry name" value="Peptidase_M60_dom"/>
</dbReference>
<dbReference type="PROSITE" id="PS51257">
    <property type="entry name" value="PROKAR_LIPOPROTEIN"/>
    <property type="match status" value="1"/>
</dbReference>
<organism evidence="4">
    <name type="scientific">Shewanella algae</name>
    <dbReference type="NCBI Taxonomy" id="38313"/>
    <lineage>
        <taxon>Bacteria</taxon>
        <taxon>Pseudomonadati</taxon>
        <taxon>Pseudomonadota</taxon>
        <taxon>Gammaproteobacteria</taxon>
        <taxon>Alteromonadales</taxon>
        <taxon>Shewanellaceae</taxon>
        <taxon>Shewanella</taxon>
    </lineage>
</organism>
<dbReference type="Pfam" id="PF13402">
    <property type="entry name" value="Peptidase_M60"/>
    <property type="match status" value="1"/>
</dbReference>
<reference evidence="4" key="1">
    <citation type="submission" date="2018-09" db="EMBL/GenBank/DDBJ databases">
        <title>Genome sequencing and analysis.</title>
        <authorList>
            <person name="Huang Y.-T."/>
        </authorList>
    </citation>
    <scope>NUCLEOTIDE SEQUENCE</scope>
    <source>
        <strain evidence="4">HIDE</strain>
    </source>
</reference>
<evidence type="ECO:0000256" key="1">
    <source>
        <dbReference type="SAM" id="MobiDB-lite"/>
    </source>
</evidence>
<feature type="signal peptide" evidence="2">
    <location>
        <begin position="1"/>
        <end position="21"/>
    </location>
</feature>
<accession>A0A7T8EEN7</accession>
<sequence>MARKKPLLLHSILLGSLLLGACGGGDDESGAGSSDDNLQPPAGVNQAPKGDDIQLAYDSSLQSIAVNWQGYVSDPDGDPLQASIAEQGKLGQFSLDGDMLSYKADKNAKGSDQGLLQVSDGRGGSVSLKLAVFGVDGQSPLERALASGDASGLNPDTLLEAIAAQITQLRSNEQALRQRVFADTALAYAPGNRTQLFNIIEPEMATPLLRANTGQVLAVAGEQHTGRFAAFGTHLFARFHAGELTAMEPANDNLLAWLLNRAQAAELQQPLTVSLSFLGGQESASRSWLQGRFPNWTIKSCNQVATLEACIADAQLLISGWRAADTDAGQIAGVYSRALASGKALYYQHNWYEATNAVADAIAGTMGVSLPYGGNFWANAAADWSSATAMAAAFPLLGGEQRLTQHLIDDDFNFDWSGCETYVGKVSCDKVNGFESEFLAGARALKNSLNQLDSRGQVLFGNEGRRLLKLFVLLGDLYRADIAYPMDKETTPQGRFLAAYLADHLALYLRGNNPAQPDLGNFSDPLPQTLTLENVSLEMALGKESGYRGSGFYLLPGQSVRLERKDTLPLAVKAFINTQRTGSTREFNNQGYQRPKFLRSVELTLKPGQPLTLSSPYGGTLMLQLPAGEGVVSVEAQNVLAYPYLKDFNQASGYLTALETSPLSWAGLRTDFVEINSRKHMMKQFIYAEPYRGDVEQALNDVWRYMIKGTYDLAGFSGEGLALAPSVAARCALLGWDCQNEQIHAKPKVQHINVDEAAHCGGGCSGNPYDQAWVLSPFGWGESHEIGHNLQRNRLKIYGGRSGEVSNNIFPLYKGWQRFKDSGERIASCDRQSPQTTFEWLKQAQNSSDPVTSVYDKLWSQTGTYDNAGPRLDFYLQLAALAEEHAGLDNGWQIFTLLYLHERLFSHAIADAARWGEMRDALGMSSYIDAPNLDGNDFMLLSLSKLLQLDMHPWFDLWGVRYQAQAANQVAAYGYPAAEAVFYRLSSQCAELAVPKLTLDANW</sequence>
<feature type="domain" description="Peptidase M60" evidence="3">
    <location>
        <begin position="545"/>
        <end position="883"/>
    </location>
</feature>
<dbReference type="RefSeq" id="WP_345862001.1">
    <property type="nucleotide sequence ID" value="NZ_CP032664.1"/>
</dbReference>
<feature type="region of interest" description="Disordered" evidence="1">
    <location>
        <begin position="28"/>
        <end position="50"/>
    </location>
</feature>
<evidence type="ECO:0000313" key="4">
    <source>
        <dbReference type="EMBL" id="QQO85006.1"/>
    </source>
</evidence>
<proteinExistence type="predicted"/>
<dbReference type="EMBL" id="CP032664">
    <property type="protein sequence ID" value="QQO85006.1"/>
    <property type="molecule type" value="Genomic_DNA"/>
</dbReference>
<dbReference type="PROSITE" id="PS51723">
    <property type="entry name" value="PEPTIDASE_M60"/>
    <property type="match status" value="1"/>
</dbReference>
<dbReference type="InterPro" id="IPR042279">
    <property type="entry name" value="Pep_M60_3"/>
</dbReference>
<dbReference type="Pfam" id="PF18650">
    <property type="entry name" value="IMPa_N_2"/>
    <property type="match status" value="1"/>
</dbReference>
<feature type="chain" id="PRO_5031348632" description="Peptidase M60 domain-containing protein" evidence="2">
    <location>
        <begin position="22"/>
        <end position="1003"/>
    </location>
</feature>